<dbReference type="InterPro" id="IPR051506">
    <property type="entry name" value="ATOS_Transcription_Regulators"/>
</dbReference>
<dbReference type="PANTHER" id="PTHR13199">
    <property type="entry name" value="GH03947P"/>
    <property type="match status" value="1"/>
</dbReference>
<dbReference type="CTD" id="36243"/>
<accession>A0A8I6R8L7</accession>
<dbReference type="OrthoDB" id="8625101at2759"/>
<organism evidence="4 5">
    <name type="scientific">Cimex lectularius</name>
    <name type="common">Bed bug</name>
    <name type="synonym">Acanthia lectularia</name>
    <dbReference type="NCBI Taxonomy" id="79782"/>
    <lineage>
        <taxon>Eukaryota</taxon>
        <taxon>Metazoa</taxon>
        <taxon>Ecdysozoa</taxon>
        <taxon>Arthropoda</taxon>
        <taxon>Hexapoda</taxon>
        <taxon>Insecta</taxon>
        <taxon>Pterygota</taxon>
        <taxon>Neoptera</taxon>
        <taxon>Paraneoptera</taxon>
        <taxon>Hemiptera</taxon>
        <taxon>Heteroptera</taxon>
        <taxon>Panheteroptera</taxon>
        <taxon>Cimicomorpha</taxon>
        <taxon>Cimicidae</taxon>
        <taxon>Cimex</taxon>
    </lineage>
</organism>
<evidence type="ECO:0000313" key="5">
    <source>
        <dbReference type="Proteomes" id="UP000494040"/>
    </source>
</evidence>
<dbReference type="EnsemblMetazoa" id="XM_014385051.2">
    <property type="protein sequence ID" value="XP_014240537.1"/>
    <property type="gene ID" value="LOC106661556"/>
</dbReference>
<proteinExistence type="inferred from homology"/>
<dbReference type="PANTHER" id="PTHR13199:SF11">
    <property type="entry name" value="PROTEIN ATOSSA"/>
    <property type="match status" value="1"/>
</dbReference>
<evidence type="ECO:0000256" key="2">
    <source>
        <dbReference type="SAM" id="MobiDB-lite"/>
    </source>
</evidence>
<dbReference type="SMART" id="SM01177">
    <property type="entry name" value="DUF4210"/>
    <property type="match status" value="1"/>
</dbReference>
<dbReference type="Pfam" id="PF13915">
    <property type="entry name" value="DUF4210"/>
    <property type="match status" value="1"/>
</dbReference>
<dbReference type="EnsemblMetazoa" id="XM_014385050.2">
    <property type="protein sequence ID" value="XP_014240536.1"/>
    <property type="gene ID" value="LOC106661556"/>
</dbReference>
<dbReference type="Proteomes" id="UP000494040">
    <property type="component" value="Unassembled WGS sequence"/>
</dbReference>
<dbReference type="RefSeq" id="XP_014240538.1">
    <property type="nucleotide sequence ID" value="XM_014385052.2"/>
</dbReference>
<sequence length="732" mass="81433">MGSGGHLFVDVGMMLIEGRIGETGTNLGFREGPHCPQFSNSPCLHKCQDSSFLCERACKLRKHMALLSENCAPMCIDVLLCPDCLCGQNRANSTNICQVASPTDLLIEQWTVSIINSRNSGGVNVPSGAVTERVLLQALRSQLHFSQLSAWYSLGKIKHVCYRLSHPVGCSGFTRTPVEHHFPIANLTPDTYLKVSLKSLPRMDMMPIVHCPQHSGPSTLSATVTVFKSVFAELGQCLLDPPTRIPAVRNGFMLWRDSNKDSSPARRRRISPPKLNKPSSQVYIGVVDDRMQSGCKYIGKHHCEDEVEISSCSKSISSNQINTQQSCYFPNYQITGPKEKDVSSVGRNNCDISDGQLLDERGQMQHLLQMEKNKDIKMNVGSSRAEVLITSMLKHSKVPTAVNPLKRKWVTGFGTSQEASSKKLLSEITISNSKKLNQEKEHNDLAETFNRLDISNNAINEKPKERFSSKRKVYGEDSVRQLNNVKTLAIPSPSNRNYRLCWTTDSSSEETEGESPVGMTKAKNHLLSQRNLAFSVNQKDKKSKLLRPLLGNYEENLLSGRLQPSSVINGFTADLGASGTFCPQHLRLPVTVSFFAIEPHSTPYLGEIFLNKKGYTIPPTGTIQLTLLNPLGTVIKMFVVAYDVTDMPCNSHTFIRQRTVSDPQRPSHYLIHLRLRRSKSGRVSLGSDIKLIVSRQYDIDSSIRLDLDTAENSSALKVITVMPLNPKYTVIK</sequence>
<keyword evidence="5" id="KW-1185">Reference proteome</keyword>
<protein>
    <recommendedName>
        <fullName evidence="3">Atos-like conserved domain-containing protein</fullName>
    </recommendedName>
</protein>
<dbReference type="GeneID" id="106661556"/>
<dbReference type="InterPro" id="IPR033473">
    <property type="entry name" value="Atos-like_C"/>
</dbReference>
<comment type="similarity">
    <text evidence="1">Belongs to the ATOS family.</text>
</comment>
<dbReference type="AlphaFoldDB" id="A0A8I6R8L7"/>
<dbReference type="KEGG" id="clec:106661556"/>
<name>A0A8I6R8L7_CIMLE</name>
<reference evidence="4" key="1">
    <citation type="submission" date="2022-01" db="UniProtKB">
        <authorList>
            <consortium name="EnsemblMetazoa"/>
        </authorList>
    </citation>
    <scope>IDENTIFICATION</scope>
</reference>
<dbReference type="RefSeq" id="XP_014240537.1">
    <property type="nucleotide sequence ID" value="XM_014385051.2"/>
</dbReference>
<evidence type="ECO:0000259" key="3">
    <source>
        <dbReference type="SMART" id="SM01177"/>
    </source>
</evidence>
<evidence type="ECO:0000313" key="4">
    <source>
        <dbReference type="EnsemblMetazoa" id="XP_014240537.1"/>
    </source>
</evidence>
<dbReference type="OMA" id="HSDIRMI"/>
<dbReference type="InterPro" id="IPR025261">
    <property type="entry name" value="Atos-like_cons_dom"/>
</dbReference>
<dbReference type="Pfam" id="PF13889">
    <property type="entry name" value="Chromosome_seg"/>
    <property type="match status" value="1"/>
</dbReference>
<dbReference type="RefSeq" id="XP_014240536.1">
    <property type="nucleotide sequence ID" value="XM_014385050.2"/>
</dbReference>
<feature type="domain" description="Atos-like conserved" evidence="3">
    <location>
        <begin position="549"/>
        <end position="605"/>
    </location>
</feature>
<feature type="region of interest" description="Disordered" evidence="2">
    <location>
        <begin position="258"/>
        <end position="279"/>
    </location>
</feature>
<dbReference type="EnsemblMetazoa" id="XM_014385052.2">
    <property type="protein sequence ID" value="XP_014240538.1"/>
    <property type="gene ID" value="LOC106661556"/>
</dbReference>
<evidence type="ECO:0000256" key="1">
    <source>
        <dbReference type="ARBA" id="ARBA00034497"/>
    </source>
</evidence>